<gene>
    <name evidence="10" type="primary">pstS</name>
    <name evidence="10" type="ORF">JY500_17160</name>
</gene>
<feature type="signal peptide" evidence="8">
    <location>
        <begin position="1"/>
        <end position="20"/>
    </location>
</feature>
<keyword evidence="8" id="KW-0732">Signal</keyword>
<dbReference type="SUPFAM" id="SSF53850">
    <property type="entry name" value="Periplasmic binding protein-like II"/>
    <property type="match status" value="1"/>
</dbReference>
<evidence type="ECO:0000259" key="9">
    <source>
        <dbReference type="Pfam" id="PF12849"/>
    </source>
</evidence>
<evidence type="ECO:0000256" key="2">
    <source>
        <dbReference type="ARBA" id="ARBA00008725"/>
    </source>
</evidence>
<dbReference type="Gene3D" id="3.40.190.10">
    <property type="entry name" value="Periplasmic binding protein-like II"/>
    <property type="match status" value="2"/>
</dbReference>
<evidence type="ECO:0000256" key="3">
    <source>
        <dbReference type="ARBA" id="ARBA00011529"/>
    </source>
</evidence>
<evidence type="ECO:0000256" key="5">
    <source>
        <dbReference type="ARBA" id="ARBA00022448"/>
    </source>
</evidence>
<sequence length="347" mass="36741">MRRFSLLLLGLLAFAPHSQAAEISGAGSSAAAPLYTAWAAEWGRKSGVQLKYAAVGSSAGLKAIRDGKVDFGASDVPLPPEQLERDGLVNFPTAIAGVVPAINLAGVPRGELRLSGSVLADVLSGKITRWNAAPIAALNKGVRLPDQAITVIGREDGSGTTYVLSHYLAKVSTDWAKSLGTDFKLNWPAGTVLAKGTAAQLEALAKTPGAIAYAEFGQVEKASLNYSRVANAKGDYPQPGPASFRAALKASAWTTAGKFEEMLTDQADKDAWPITSGTFIVMRKKVTDPARAAQALALFSYGFMRGDAITAENRWVSMPDLTQARAVKEMNKLRDANGQPLAWSMTY</sequence>
<evidence type="ECO:0000313" key="11">
    <source>
        <dbReference type="Proteomes" id="UP000663570"/>
    </source>
</evidence>
<dbReference type="RefSeq" id="WP_206253938.1">
    <property type="nucleotide sequence ID" value="NZ_CP071060.1"/>
</dbReference>
<comment type="function">
    <text evidence="1 7">Part of the ABC transporter complex PstSACB involved in phosphate import.</text>
</comment>
<evidence type="ECO:0000313" key="10">
    <source>
        <dbReference type="EMBL" id="QSI76185.1"/>
    </source>
</evidence>
<dbReference type="PANTHER" id="PTHR42996">
    <property type="entry name" value="PHOSPHATE-BINDING PROTEIN PSTS"/>
    <property type="match status" value="1"/>
</dbReference>
<keyword evidence="6 7" id="KW-0592">Phosphate transport</keyword>
<dbReference type="InterPro" id="IPR005673">
    <property type="entry name" value="ABC_phos-bd_PstS"/>
</dbReference>
<name>A0ABX7M356_9RHOO</name>
<dbReference type="EMBL" id="CP071060">
    <property type="protein sequence ID" value="QSI76185.1"/>
    <property type="molecule type" value="Genomic_DNA"/>
</dbReference>
<dbReference type="PANTHER" id="PTHR42996:SF1">
    <property type="entry name" value="PHOSPHATE-BINDING PROTEIN PSTS"/>
    <property type="match status" value="1"/>
</dbReference>
<feature type="domain" description="PBP" evidence="9">
    <location>
        <begin position="18"/>
        <end position="299"/>
    </location>
</feature>
<dbReference type="InterPro" id="IPR050962">
    <property type="entry name" value="Phosphate-bind_PstS"/>
</dbReference>
<dbReference type="NCBIfam" id="TIGR00975">
    <property type="entry name" value="3a0107s03"/>
    <property type="match status" value="1"/>
</dbReference>
<dbReference type="Proteomes" id="UP000663570">
    <property type="component" value="Chromosome"/>
</dbReference>
<dbReference type="CDD" id="cd13565">
    <property type="entry name" value="PBP2_PstS"/>
    <property type="match status" value="1"/>
</dbReference>
<accession>A0ABX7M356</accession>
<feature type="chain" id="PRO_5046130397" description="Phosphate-binding protein PstS" evidence="8">
    <location>
        <begin position="21"/>
        <end position="347"/>
    </location>
</feature>
<comment type="subunit">
    <text evidence="3 7">The complex is composed of two ATP-binding proteins (PstB), two transmembrane proteins (PstC and PstA) and a solute-binding protein (PstS).</text>
</comment>
<organism evidence="10 11">
    <name type="scientific">Niveibacterium microcysteis</name>
    <dbReference type="NCBI Taxonomy" id="2811415"/>
    <lineage>
        <taxon>Bacteria</taxon>
        <taxon>Pseudomonadati</taxon>
        <taxon>Pseudomonadota</taxon>
        <taxon>Betaproteobacteria</taxon>
        <taxon>Rhodocyclales</taxon>
        <taxon>Rhodocyclaceae</taxon>
        <taxon>Niveibacterium</taxon>
    </lineage>
</organism>
<keyword evidence="11" id="KW-1185">Reference proteome</keyword>
<evidence type="ECO:0000256" key="4">
    <source>
        <dbReference type="ARBA" id="ARBA00021889"/>
    </source>
</evidence>
<dbReference type="Pfam" id="PF12849">
    <property type="entry name" value="PBP_like_2"/>
    <property type="match status" value="1"/>
</dbReference>
<dbReference type="InterPro" id="IPR024370">
    <property type="entry name" value="PBP_domain"/>
</dbReference>
<evidence type="ECO:0000256" key="6">
    <source>
        <dbReference type="ARBA" id="ARBA00022592"/>
    </source>
</evidence>
<evidence type="ECO:0000256" key="7">
    <source>
        <dbReference type="PIRNR" id="PIRNR002756"/>
    </source>
</evidence>
<evidence type="ECO:0000256" key="8">
    <source>
        <dbReference type="SAM" id="SignalP"/>
    </source>
</evidence>
<dbReference type="PIRSF" id="PIRSF002756">
    <property type="entry name" value="PstS"/>
    <property type="match status" value="1"/>
</dbReference>
<protein>
    <recommendedName>
        <fullName evidence="4 7">Phosphate-binding protein PstS</fullName>
    </recommendedName>
</protein>
<reference evidence="10 11" key="1">
    <citation type="submission" date="2021-02" db="EMBL/GenBank/DDBJ databases">
        <title>Niveibacterium changnyeongensis HC41.</title>
        <authorList>
            <person name="Kang M."/>
        </authorList>
    </citation>
    <scope>NUCLEOTIDE SEQUENCE [LARGE SCALE GENOMIC DNA]</scope>
    <source>
        <strain evidence="10 11">HC41</strain>
    </source>
</reference>
<evidence type="ECO:0000256" key="1">
    <source>
        <dbReference type="ARBA" id="ARBA00002841"/>
    </source>
</evidence>
<proteinExistence type="inferred from homology"/>
<comment type="similarity">
    <text evidence="2 7">Belongs to the PstS family.</text>
</comment>
<keyword evidence="5 7" id="KW-0813">Transport</keyword>